<keyword evidence="15" id="KW-1185">Reference proteome</keyword>
<keyword evidence="4" id="KW-0964">Secreted</keyword>
<evidence type="ECO:0000256" key="6">
    <source>
        <dbReference type="ARBA" id="ARBA00023157"/>
    </source>
</evidence>
<evidence type="ECO:0000256" key="7">
    <source>
        <dbReference type="ARBA" id="ARBA00023180"/>
    </source>
</evidence>
<evidence type="ECO:0000256" key="2">
    <source>
        <dbReference type="ARBA" id="ARBA00007456"/>
    </source>
</evidence>
<keyword evidence="12" id="KW-0732">Signal</keyword>
<comment type="subcellular location">
    <subcellularLocation>
        <location evidence="1">Secreted</location>
        <location evidence="1">Extracellular space</location>
        <location evidence="1">Apoplast</location>
    </subcellularLocation>
</comment>
<feature type="binding site" evidence="9">
    <location>
        <position position="115"/>
    </location>
    <ligand>
        <name>oxalate</name>
        <dbReference type="ChEBI" id="CHEBI:30623"/>
    </ligand>
</feature>
<dbReference type="InterPro" id="IPR011051">
    <property type="entry name" value="RmlC_Cupin_sf"/>
</dbReference>
<evidence type="ECO:0000259" key="13">
    <source>
        <dbReference type="Pfam" id="PF00190"/>
    </source>
</evidence>
<evidence type="ECO:0000256" key="10">
    <source>
        <dbReference type="PIRSR" id="PIRSR601929-2"/>
    </source>
</evidence>
<evidence type="ECO:0000256" key="9">
    <source>
        <dbReference type="PIRSR" id="PIRSR601929-1"/>
    </source>
</evidence>
<dbReference type="InterPro" id="IPR014710">
    <property type="entry name" value="RmlC-like_jellyroll"/>
</dbReference>
<organism evidence="14 15">
    <name type="scientific">Linum trigynum</name>
    <dbReference type="NCBI Taxonomy" id="586398"/>
    <lineage>
        <taxon>Eukaryota</taxon>
        <taxon>Viridiplantae</taxon>
        <taxon>Streptophyta</taxon>
        <taxon>Embryophyta</taxon>
        <taxon>Tracheophyta</taxon>
        <taxon>Spermatophyta</taxon>
        <taxon>Magnoliopsida</taxon>
        <taxon>eudicotyledons</taxon>
        <taxon>Gunneridae</taxon>
        <taxon>Pentapetalae</taxon>
        <taxon>rosids</taxon>
        <taxon>fabids</taxon>
        <taxon>Malpighiales</taxon>
        <taxon>Linaceae</taxon>
        <taxon>Linum</taxon>
    </lineage>
</organism>
<dbReference type="PANTHER" id="PTHR31238">
    <property type="entry name" value="GERMIN-LIKE PROTEIN SUBFAMILY 3 MEMBER 3"/>
    <property type="match status" value="1"/>
</dbReference>
<dbReference type="InterPro" id="IPR019780">
    <property type="entry name" value="Germin_Mn-BS"/>
</dbReference>
<evidence type="ECO:0000256" key="12">
    <source>
        <dbReference type="SAM" id="SignalP"/>
    </source>
</evidence>
<feature type="chain" id="PRO_5043976803" description="Cupin type-1 domain-containing protein" evidence="12">
    <location>
        <begin position="24"/>
        <end position="147"/>
    </location>
</feature>
<dbReference type="GO" id="GO:0030145">
    <property type="term" value="F:manganese ion binding"/>
    <property type="evidence" value="ECO:0007669"/>
    <property type="project" value="InterPro"/>
</dbReference>
<dbReference type="PROSITE" id="PS00725">
    <property type="entry name" value="GERMIN"/>
    <property type="match status" value="1"/>
</dbReference>
<dbReference type="PROSITE" id="PS00430">
    <property type="entry name" value="TONB_DEPENDENT_REC_1"/>
    <property type="match status" value="1"/>
</dbReference>
<dbReference type="InterPro" id="IPR010916">
    <property type="entry name" value="TonB_box_CS"/>
</dbReference>
<evidence type="ECO:0000313" key="14">
    <source>
        <dbReference type="EMBL" id="CAL1407052.1"/>
    </source>
</evidence>
<dbReference type="SUPFAM" id="SSF51182">
    <property type="entry name" value="RmlC-like cupins"/>
    <property type="match status" value="1"/>
</dbReference>
<keyword evidence="8 9" id="KW-0464">Manganese</keyword>
<dbReference type="Pfam" id="PF00190">
    <property type="entry name" value="Cupin_1"/>
    <property type="match status" value="1"/>
</dbReference>
<feature type="binding site" evidence="9">
    <location>
        <position position="120"/>
    </location>
    <ligand>
        <name>oxalate</name>
        <dbReference type="ChEBI" id="CHEBI:30623"/>
    </ligand>
</feature>
<gene>
    <name evidence="14" type="ORF">LTRI10_LOCUS46741</name>
</gene>
<evidence type="ECO:0000256" key="11">
    <source>
        <dbReference type="PIRSR" id="PIRSR601929-3"/>
    </source>
</evidence>
<keyword evidence="7" id="KW-0325">Glycoprotein</keyword>
<feature type="binding site" evidence="10">
    <location>
        <position position="120"/>
    </location>
    <ligand>
        <name>Mn(2+)</name>
        <dbReference type="ChEBI" id="CHEBI:29035"/>
    </ligand>
</feature>
<evidence type="ECO:0000313" key="15">
    <source>
        <dbReference type="Proteomes" id="UP001497516"/>
    </source>
</evidence>
<feature type="binding site" evidence="10">
    <location>
        <position position="113"/>
    </location>
    <ligand>
        <name>Mn(2+)</name>
        <dbReference type="ChEBI" id="CHEBI:29035"/>
    </ligand>
</feature>
<feature type="disulfide bond" evidence="11">
    <location>
        <begin position="33"/>
        <end position="48"/>
    </location>
</feature>
<feature type="signal peptide" evidence="12">
    <location>
        <begin position="1"/>
        <end position="23"/>
    </location>
</feature>
<keyword evidence="3" id="KW-0052">Apoplast</keyword>
<keyword evidence="6 11" id="KW-1015">Disulfide bond</keyword>
<evidence type="ECO:0000256" key="4">
    <source>
        <dbReference type="ARBA" id="ARBA00022525"/>
    </source>
</evidence>
<feature type="binding site" evidence="10">
    <location>
        <position position="115"/>
    </location>
    <ligand>
        <name>Mn(2+)</name>
        <dbReference type="ChEBI" id="CHEBI:29035"/>
    </ligand>
</feature>
<dbReference type="EMBL" id="OZ034821">
    <property type="protein sequence ID" value="CAL1407052.1"/>
    <property type="molecule type" value="Genomic_DNA"/>
</dbReference>
<dbReference type="Gene3D" id="2.60.120.10">
    <property type="entry name" value="Jelly Rolls"/>
    <property type="match status" value="1"/>
</dbReference>
<feature type="binding site" evidence="9">
    <location>
        <position position="110"/>
    </location>
    <ligand>
        <name>oxalate</name>
        <dbReference type="ChEBI" id="CHEBI:30623"/>
    </ligand>
</feature>
<reference evidence="14 15" key="1">
    <citation type="submission" date="2024-04" db="EMBL/GenBank/DDBJ databases">
        <authorList>
            <person name="Fracassetti M."/>
        </authorList>
    </citation>
    <scope>NUCLEOTIDE SEQUENCE [LARGE SCALE GENOMIC DNA]</scope>
</reference>
<comment type="similarity">
    <text evidence="2">Belongs to the germin family.</text>
</comment>
<dbReference type="AlphaFoldDB" id="A0AAV2GA74"/>
<dbReference type="InterPro" id="IPR001929">
    <property type="entry name" value="Germin"/>
</dbReference>
<evidence type="ECO:0000256" key="5">
    <source>
        <dbReference type="ARBA" id="ARBA00022723"/>
    </source>
</evidence>
<dbReference type="InterPro" id="IPR006045">
    <property type="entry name" value="Cupin_1"/>
</dbReference>
<evidence type="ECO:0000256" key="8">
    <source>
        <dbReference type="ARBA" id="ARBA00023211"/>
    </source>
</evidence>
<dbReference type="CDD" id="cd02241">
    <property type="entry name" value="cupin_OxOx"/>
    <property type="match status" value="1"/>
</dbReference>
<dbReference type="GO" id="GO:0048046">
    <property type="term" value="C:apoplast"/>
    <property type="evidence" value="ECO:0007669"/>
    <property type="project" value="UniProtKB-SubCell"/>
</dbReference>
<keyword evidence="5 9" id="KW-0479">Metal-binding</keyword>
<evidence type="ECO:0000256" key="1">
    <source>
        <dbReference type="ARBA" id="ARBA00004271"/>
    </source>
</evidence>
<evidence type="ECO:0000256" key="3">
    <source>
        <dbReference type="ARBA" id="ARBA00022523"/>
    </source>
</evidence>
<sequence length="147" mass="15688">MAHQLAFLACLVALAACAGLTLAEEPANLQYFCVASPNANVRMNGLACKDTMTVRASDFVFNGLHIPGLNTLEISMVGLRVTPVSVTQILGLNTLGISMVRIDYPPWGINSLHTHPRGTEILTVIEGTLVVGFVTSNPEKPTHYQGA</sequence>
<feature type="domain" description="Cupin type-1" evidence="13">
    <location>
        <begin position="74"/>
        <end position="139"/>
    </location>
</feature>
<dbReference type="Proteomes" id="UP001497516">
    <property type="component" value="Chromosome 8"/>
</dbReference>
<name>A0AAV2GA74_9ROSI</name>
<accession>A0AAV2GA74</accession>
<proteinExistence type="inferred from homology"/>
<protein>
    <recommendedName>
        <fullName evidence="13">Cupin type-1 domain-containing protein</fullName>
    </recommendedName>
</protein>